<proteinExistence type="predicted"/>
<dbReference type="InterPro" id="IPR001584">
    <property type="entry name" value="Integrase_cat-core"/>
</dbReference>
<feature type="domain" description="Integrase catalytic" evidence="1">
    <location>
        <begin position="1"/>
        <end position="141"/>
    </location>
</feature>
<reference evidence="2 3" key="1">
    <citation type="journal article" date="2024" name="bioRxiv">
        <title>A reference genome for Trichogramma kaykai: A tiny desert-dwelling parasitoid wasp with competing sex-ratio distorters.</title>
        <authorList>
            <person name="Culotta J."/>
            <person name="Lindsey A.R."/>
        </authorList>
    </citation>
    <scope>NUCLEOTIDE SEQUENCE [LARGE SCALE GENOMIC DNA]</scope>
    <source>
        <strain evidence="2 3">KSX58</strain>
    </source>
</reference>
<dbReference type="Proteomes" id="UP001627154">
    <property type="component" value="Unassembled WGS sequence"/>
</dbReference>
<dbReference type="PANTHER" id="PTHR38681:SF1">
    <property type="entry name" value="RETROVIRUS-RELATED POL POLYPROTEIN FROM TRANSPOSON 412-LIKE PROTEIN"/>
    <property type="match status" value="1"/>
</dbReference>
<gene>
    <name evidence="2" type="ORF">TKK_017042</name>
</gene>
<dbReference type="SUPFAM" id="SSF53098">
    <property type="entry name" value="Ribonuclease H-like"/>
    <property type="match status" value="1"/>
</dbReference>
<evidence type="ECO:0000313" key="3">
    <source>
        <dbReference type="Proteomes" id="UP001627154"/>
    </source>
</evidence>
<dbReference type="Pfam" id="PF00665">
    <property type="entry name" value="rve"/>
    <property type="match status" value="1"/>
</dbReference>
<evidence type="ECO:0000313" key="2">
    <source>
        <dbReference type="EMBL" id="KAL3387966.1"/>
    </source>
</evidence>
<keyword evidence="3" id="KW-1185">Reference proteome</keyword>
<dbReference type="InterPro" id="IPR036397">
    <property type="entry name" value="RNaseH_sf"/>
</dbReference>
<organism evidence="2 3">
    <name type="scientific">Trichogramma kaykai</name>
    <dbReference type="NCBI Taxonomy" id="54128"/>
    <lineage>
        <taxon>Eukaryota</taxon>
        <taxon>Metazoa</taxon>
        <taxon>Ecdysozoa</taxon>
        <taxon>Arthropoda</taxon>
        <taxon>Hexapoda</taxon>
        <taxon>Insecta</taxon>
        <taxon>Pterygota</taxon>
        <taxon>Neoptera</taxon>
        <taxon>Endopterygota</taxon>
        <taxon>Hymenoptera</taxon>
        <taxon>Apocrita</taxon>
        <taxon>Proctotrupomorpha</taxon>
        <taxon>Chalcidoidea</taxon>
        <taxon>Trichogrammatidae</taxon>
        <taxon>Trichogramma</taxon>
    </lineage>
</organism>
<name>A0ABD2W523_9HYME</name>
<sequence>MIDRYSRWPEAVPLQDMNAHTVARAFVDTWVSRYGAPETITSDQGKQFEGSVFNELCKLLGTNRIHTTPFHPESNGVIERWHRDFKATLRCLKNTKGWTHILPLAMLGLRTRIRSDLDASPAEIVYGSTLRLPGEFFSDEDAEHDRRFFTSEFRSYMQSVKPVLAEHHQNTRPFVYKDLALCSHVFLRANPIKKALDPPYLGPFKVASRPSPSFYVIKLINKRGSEELKTVSTLRLKPAFGTVEDIDLLDNNVNLNLNDESIVCDYSEEVPHESDCDNNLANSLRCKENQENVTVIPSSKKNQTKTRSKNKRAGSLFIFLRAGQPNCSKSMISAEVYLRIQSIFSAPLTYTRLASQRARFRVDSSSS</sequence>
<dbReference type="InterPro" id="IPR012337">
    <property type="entry name" value="RNaseH-like_sf"/>
</dbReference>
<evidence type="ECO:0000259" key="1">
    <source>
        <dbReference type="PROSITE" id="PS50994"/>
    </source>
</evidence>
<comment type="caution">
    <text evidence="2">The sequence shown here is derived from an EMBL/GenBank/DDBJ whole genome shotgun (WGS) entry which is preliminary data.</text>
</comment>
<dbReference type="AlphaFoldDB" id="A0ABD2W523"/>
<dbReference type="EMBL" id="JBJJXI010000136">
    <property type="protein sequence ID" value="KAL3387966.1"/>
    <property type="molecule type" value="Genomic_DNA"/>
</dbReference>
<dbReference type="PANTHER" id="PTHR38681">
    <property type="entry name" value="RETROVIRUS-RELATED POL POLYPROTEIN FROM TRANSPOSON 412-LIKE PROTEIN-RELATED"/>
    <property type="match status" value="1"/>
</dbReference>
<protein>
    <recommendedName>
        <fullName evidence="1">Integrase catalytic domain-containing protein</fullName>
    </recommendedName>
</protein>
<dbReference type="PROSITE" id="PS50994">
    <property type="entry name" value="INTEGRASE"/>
    <property type="match status" value="1"/>
</dbReference>
<dbReference type="Gene3D" id="3.30.420.10">
    <property type="entry name" value="Ribonuclease H-like superfamily/Ribonuclease H"/>
    <property type="match status" value="1"/>
</dbReference>
<accession>A0ABD2W523</accession>